<evidence type="ECO:0000256" key="1">
    <source>
        <dbReference type="PROSITE-ProRule" id="PRU00169"/>
    </source>
</evidence>
<dbReference type="STRING" id="1794912.AXX12_17290"/>
<comment type="caution">
    <text evidence="3">The sequence shown here is derived from an EMBL/GenBank/DDBJ whole genome shotgun (WGS) entry which is preliminary data.</text>
</comment>
<dbReference type="GO" id="GO:0000160">
    <property type="term" value="P:phosphorelay signal transduction system"/>
    <property type="evidence" value="ECO:0007669"/>
    <property type="project" value="InterPro"/>
</dbReference>
<dbReference type="EMBL" id="LSGP01000006">
    <property type="protein sequence ID" value="KYZ77816.1"/>
    <property type="molecule type" value="Genomic_DNA"/>
</dbReference>
<dbReference type="Proteomes" id="UP000076268">
    <property type="component" value="Unassembled WGS sequence"/>
</dbReference>
<evidence type="ECO:0000313" key="4">
    <source>
        <dbReference type="Proteomes" id="UP000076268"/>
    </source>
</evidence>
<dbReference type="InterPro" id="IPR011006">
    <property type="entry name" value="CheY-like_superfamily"/>
</dbReference>
<keyword evidence="1" id="KW-0597">Phosphoprotein</keyword>
<organism evidence="3 4">
    <name type="scientific">Anaerosporomusa subterranea</name>
    <dbReference type="NCBI Taxonomy" id="1794912"/>
    <lineage>
        <taxon>Bacteria</taxon>
        <taxon>Bacillati</taxon>
        <taxon>Bacillota</taxon>
        <taxon>Negativicutes</taxon>
        <taxon>Acetonemataceae</taxon>
        <taxon>Anaerosporomusa</taxon>
    </lineage>
</organism>
<dbReference type="SMART" id="SM00448">
    <property type="entry name" value="REC"/>
    <property type="match status" value="1"/>
</dbReference>
<dbReference type="RefSeq" id="WP_066237653.1">
    <property type="nucleotide sequence ID" value="NZ_LSGP01000006.1"/>
</dbReference>
<dbReference type="SUPFAM" id="SSF52172">
    <property type="entry name" value="CheY-like"/>
    <property type="match status" value="1"/>
</dbReference>
<evidence type="ECO:0000313" key="3">
    <source>
        <dbReference type="EMBL" id="KYZ77816.1"/>
    </source>
</evidence>
<dbReference type="PANTHER" id="PTHR43228:SF1">
    <property type="entry name" value="TWO-COMPONENT RESPONSE REGULATOR ARR22"/>
    <property type="match status" value="1"/>
</dbReference>
<keyword evidence="4" id="KW-1185">Reference proteome</keyword>
<proteinExistence type="predicted"/>
<dbReference type="PROSITE" id="PS50110">
    <property type="entry name" value="RESPONSE_REGULATORY"/>
    <property type="match status" value="1"/>
</dbReference>
<dbReference type="InterPro" id="IPR052048">
    <property type="entry name" value="ST_Response_Regulator"/>
</dbReference>
<dbReference type="Gene3D" id="3.40.50.2300">
    <property type="match status" value="1"/>
</dbReference>
<sequence length="121" mass="13207">MARIVIVDDSKAFRSLLKDILTDAGHEVIAEAENGQIGFEECKRHQPDIVTLDIGMPIVDGISALKMIRAELPAVKVIMISAASENGKVLETLNLGASYYILKPCDAKYVTTVINEVLIRP</sequence>
<evidence type="ECO:0000259" key="2">
    <source>
        <dbReference type="PROSITE" id="PS50110"/>
    </source>
</evidence>
<dbReference type="AlphaFoldDB" id="A0A154BV13"/>
<accession>A0A154BV13</accession>
<feature type="domain" description="Response regulatory" evidence="2">
    <location>
        <begin position="3"/>
        <end position="118"/>
    </location>
</feature>
<dbReference type="Pfam" id="PF00072">
    <property type="entry name" value="Response_reg"/>
    <property type="match status" value="1"/>
</dbReference>
<protein>
    <recommendedName>
        <fullName evidence="2">Response regulatory domain-containing protein</fullName>
    </recommendedName>
</protein>
<feature type="modified residue" description="4-aspartylphosphate" evidence="1">
    <location>
        <position position="53"/>
    </location>
</feature>
<dbReference type="OrthoDB" id="9790669at2"/>
<dbReference type="InterPro" id="IPR001789">
    <property type="entry name" value="Sig_transdc_resp-reg_receiver"/>
</dbReference>
<dbReference type="PANTHER" id="PTHR43228">
    <property type="entry name" value="TWO-COMPONENT RESPONSE REGULATOR"/>
    <property type="match status" value="1"/>
</dbReference>
<reference evidence="3 4" key="1">
    <citation type="submission" date="2016-02" db="EMBL/GenBank/DDBJ databases">
        <title>Anaerosporomusa subterraneum gen. nov., sp. nov., a spore-forming obligate anaerobe isolated from saprolite.</title>
        <authorList>
            <person name="Choi J.K."/>
            <person name="Shah M."/>
            <person name="Yee N."/>
        </authorList>
    </citation>
    <scope>NUCLEOTIDE SEQUENCE [LARGE SCALE GENOMIC DNA]</scope>
    <source>
        <strain evidence="3 4">RU4</strain>
    </source>
</reference>
<gene>
    <name evidence="3" type="ORF">AXX12_17290</name>
</gene>
<name>A0A154BV13_ANASB</name>